<dbReference type="RefSeq" id="XP_009535644.1">
    <property type="nucleotide sequence ID" value="XM_009537349.1"/>
</dbReference>
<dbReference type="EMBL" id="JH159160">
    <property type="protein sequence ID" value="EGZ09011.1"/>
    <property type="molecule type" value="Genomic_DNA"/>
</dbReference>
<evidence type="ECO:0000256" key="1">
    <source>
        <dbReference type="SAM" id="Coils"/>
    </source>
</evidence>
<feature type="coiled-coil region" evidence="1">
    <location>
        <begin position="78"/>
        <end position="105"/>
    </location>
</feature>
<protein>
    <submittedName>
        <fullName evidence="2">Uncharacterized protein</fullName>
    </submittedName>
</protein>
<dbReference type="InParanoid" id="G5A6Q6"/>
<dbReference type="KEGG" id="psoj:PHYSODRAFT_305814"/>
<dbReference type="Proteomes" id="UP000002640">
    <property type="component" value="Unassembled WGS sequence"/>
</dbReference>
<keyword evidence="1" id="KW-0175">Coiled coil</keyword>
<keyword evidence="3" id="KW-1185">Reference proteome</keyword>
<gene>
    <name evidence="2" type="ORF">PHYSODRAFT_305814</name>
</gene>
<dbReference type="AlphaFoldDB" id="G5A6Q6"/>
<sequence length="411" mass="47019">MNADEDLLAGLLDDYETLEPSIELQHEEPTPDLPLLGIHQLLVETEALLASIEVPVASSESESGAQEAKVAKRRLKYANRIKNERKTLEEEAKALSEELHHLQHTRKKVKSLWDKSSAMPLWRAIATRQMEGRLVAEEQQHKLKHAVETRAKVLEEIGAMVRTKLDHAERDEMTIIPQNNELDADDCVLYEEFLQDLDVIYAETDAVFRACGVEEMPQTSYRLGPDWKKDGDLEYIDKLDHEETCSTMWQSMLHVNRQKDRHHYNNVADSENTVAAKLRMRPMHESGERVDMLVHLAMRRYIEAGRIVMVWRALSHGEGEFDGMHSDETGWCLVRPNDEELDENSLMRTVIQTFVRFIPMSVANTAGRVDGFQFTKFVVTSVEKDADEVARLMDSLLLDDPKDAASSLNTR</sequence>
<proteinExistence type="predicted"/>
<dbReference type="SMR" id="G5A6Q6"/>
<reference evidence="2 3" key="1">
    <citation type="journal article" date="2006" name="Science">
        <title>Phytophthora genome sequences uncover evolutionary origins and mechanisms of pathogenesis.</title>
        <authorList>
            <person name="Tyler B.M."/>
            <person name="Tripathy S."/>
            <person name="Zhang X."/>
            <person name="Dehal P."/>
            <person name="Jiang R.H."/>
            <person name="Aerts A."/>
            <person name="Arredondo F.D."/>
            <person name="Baxter L."/>
            <person name="Bensasson D."/>
            <person name="Beynon J.L."/>
            <person name="Chapman J."/>
            <person name="Damasceno C.M."/>
            <person name="Dorrance A.E."/>
            <person name="Dou D."/>
            <person name="Dickerman A.W."/>
            <person name="Dubchak I.L."/>
            <person name="Garbelotto M."/>
            <person name="Gijzen M."/>
            <person name="Gordon S.G."/>
            <person name="Govers F."/>
            <person name="Grunwald N.J."/>
            <person name="Huang W."/>
            <person name="Ivors K.L."/>
            <person name="Jones R.W."/>
            <person name="Kamoun S."/>
            <person name="Krampis K."/>
            <person name="Lamour K.H."/>
            <person name="Lee M.K."/>
            <person name="McDonald W.H."/>
            <person name="Medina M."/>
            <person name="Meijer H.J."/>
            <person name="Nordberg E.K."/>
            <person name="Maclean D.J."/>
            <person name="Ospina-Giraldo M.D."/>
            <person name="Morris P.F."/>
            <person name="Phuntumart V."/>
            <person name="Putnam N.H."/>
            <person name="Rash S."/>
            <person name="Rose J.K."/>
            <person name="Sakihama Y."/>
            <person name="Salamov A.A."/>
            <person name="Savidor A."/>
            <person name="Scheuring C.F."/>
            <person name="Smith B.M."/>
            <person name="Sobral B.W."/>
            <person name="Terry A."/>
            <person name="Torto-Alalibo T.A."/>
            <person name="Win J."/>
            <person name="Xu Z."/>
            <person name="Zhang H."/>
            <person name="Grigoriev I.V."/>
            <person name="Rokhsar D.S."/>
            <person name="Boore J.L."/>
        </authorList>
    </citation>
    <scope>NUCLEOTIDE SEQUENCE [LARGE SCALE GENOMIC DNA]</scope>
    <source>
        <strain evidence="2 3">P6497</strain>
    </source>
</reference>
<accession>G5A6Q6</accession>
<name>G5A6Q6_PHYSP</name>
<dbReference type="GeneID" id="20642606"/>
<dbReference type="OMA" id="MANVATW"/>
<evidence type="ECO:0000313" key="2">
    <source>
        <dbReference type="EMBL" id="EGZ09011.1"/>
    </source>
</evidence>
<organism evidence="2 3">
    <name type="scientific">Phytophthora sojae (strain P6497)</name>
    <name type="common">Soybean stem and root rot agent</name>
    <name type="synonym">Phytophthora megasperma f. sp. glycines</name>
    <dbReference type="NCBI Taxonomy" id="1094619"/>
    <lineage>
        <taxon>Eukaryota</taxon>
        <taxon>Sar</taxon>
        <taxon>Stramenopiles</taxon>
        <taxon>Oomycota</taxon>
        <taxon>Peronosporomycetes</taxon>
        <taxon>Peronosporales</taxon>
        <taxon>Peronosporaceae</taxon>
        <taxon>Phytophthora</taxon>
    </lineage>
</organism>
<evidence type="ECO:0000313" key="3">
    <source>
        <dbReference type="Proteomes" id="UP000002640"/>
    </source>
</evidence>